<accession>A0A2P6SCX9</accession>
<protein>
    <submittedName>
        <fullName evidence="1">Uncharacterized protein</fullName>
    </submittedName>
</protein>
<dbReference type="AlphaFoldDB" id="A0A2P6SCX9"/>
<dbReference type="Proteomes" id="UP000238479">
    <property type="component" value="Chromosome 1"/>
</dbReference>
<proteinExistence type="predicted"/>
<gene>
    <name evidence="1" type="ORF">RchiOBHm_Chr1g0337421</name>
</gene>
<dbReference type="EMBL" id="PDCK01000039">
    <property type="protein sequence ID" value="PRQ56532.1"/>
    <property type="molecule type" value="Genomic_DNA"/>
</dbReference>
<keyword evidence="2" id="KW-1185">Reference proteome</keyword>
<name>A0A2P6SCX9_ROSCH</name>
<comment type="caution">
    <text evidence="1">The sequence shown here is derived from an EMBL/GenBank/DDBJ whole genome shotgun (WGS) entry which is preliminary data.</text>
</comment>
<organism evidence="1 2">
    <name type="scientific">Rosa chinensis</name>
    <name type="common">China rose</name>
    <dbReference type="NCBI Taxonomy" id="74649"/>
    <lineage>
        <taxon>Eukaryota</taxon>
        <taxon>Viridiplantae</taxon>
        <taxon>Streptophyta</taxon>
        <taxon>Embryophyta</taxon>
        <taxon>Tracheophyta</taxon>
        <taxon>Spermatophyta</taxon>
        <taxon>Magnoliopsida</taxon>
        <taxon>eudicotyledons</taxon>
        <taxon>Gunneridae</taxon>
        <taxon>Pentapetalae</taxon>
        <taxon>rosids</taxon>
        <taxon>fabids</taxon>
        <taxon>Rosales</taxon>
        <taxon>Rosaceae</taxon>
        <taxon>Rosoideae</taxon>
        <taxon>Rosoideae incertae sedis</taxon>
        <taxon>Rosa</taxon>
    </lineage>
</organism>
<sequence length="40" mass="4235">MLTTTCIKISPILKALVFSGVDVVSSCCCPYLAVKKDPSC</sequence>
<dbReference type="Gramene" id="PRQ56532">
    <property type="protein sequence ID" value="PRQ56532"/>
    <property type="gene ID" value="RchiOBHm_Chr1g0337421"/>
</dbReference>
<evidence type="ECO:0000313" key="1">
    <source>
        <dbReference type="EMBL" id="PRQ56532.1"/>
    </source>
</evidence>
<reference evidence="1 2" key="1">
    <citation type="journal article" date="2018" name="Nat. Genet.">
        <title>The Rosa genome provides new insights in the design of modern roses.</title>
        <authorList>
            <person name="Bendahmane M."/>
        </authorList>
    </citation>
    <scope>NUCLEOTIDE SEQUENCE [LARGE SCALE GENOMIC DNA]</scope>
    <source>
        <strain evidence="2">cv. Old Blush</strain>
    </source>
</reference>
<evidence type="ECO:0000313" key="2">
    <source>
        <dbReference type="Proteomes" id="UP000238479"/>
    </source>
</evidence>